<organism evidence="9 10">
    <name type="scientific">Catenulispora pinistramenti</name>
    <dbReference type="NCBI Taxonomy" id="2705254"/>
    <lineage>
        <taxon>Bacteria</taxon>
        <taxon>Bacillati</taxon>
        <taxon>Actinomycetota</taxon>
        <taxon>Actinomycetes</taxon>
        <taxon>Catenulisporales</taxon>
        <taxon>Catenulisporaceae</taxon>
        <taxon>Catenulispora</taxon>
    </lineage>
</organism>
<dbReference type="SUPFAM" id="SSF158694">
    <property type="entry name" value="UraD-Like"/>
    <property type="match status" value="1"/>
</dbReference>
<dbReference type="Gene3D" id="1.10.3330.10">
    <property type="entry name" value="Oxo-4-hydroxy-4-carboxy-5-ureidoimidazoline decarboxylase"/>
    <property type="match status" value="1"/>
</dbReference>
<comment type="caution">
    <text evidence="9">The sequence shown here is derived from an EMBL/GenBank/DDBJ whole genome shotgun (WGS) entry which is preliminary data.</text>
</comment>
<keyword evidence="6 9" id="KW-0456">Lyase</keyword>
<keyword evidence="4" id="KW-0659">Purine metabolism</keyword>
<proteinExistence type="predicted"/>
<dbReference type="PANTHER" id="PTHR43466:SF1">
    <property type="entry name" value="2-OXO-4-HYDROXY-4-CARBOXY-5-UREIDOIMIDAZOLINE DECARBOXYLASE-RELATED"/>
    <property type="match status" value="1"/>
</dbReference>
<evidence type="ECO:0000313" key="10">
    <source>
        <dbReference type="Proteomes" id="UP000730482"/>
    </source>
</evidence>
<evidence type="ECO:0000256" key="6">
    <source>
        <dbReference type="ARBA" id="ARBA00023239"/>
    </source>
</evidence>
<keyword evidence="10" id="KW-1185">Reference proteome</keyword>
<dbReference type="GO" id="GO:0051997">
    <property type="term" value="F:2-oxo-4-hydroxy-4-carboxy-5-ureidoimidazoline decarboxylase activity"/>
    <property type="evidence" value="ECO:0007669"/>
    <property type="project" value="UniProtKB-EC"/>
</dbReference>
<comment type="catalytic activity">
    <reaction evidence="1">
        <text>5-hydroxy-2-oxo-4-ureido-2,5-dihydro-1H-imidazole-5-carboxylate + H(+) = (S)-allantoin + CO2</text>
        <dbReference type="Rhea" id="RHEA:26301"/>
        <dbReference type="ChEBI" id="CHEBI:15378"/>
        <dbReference type="ChEBI" id="CHEBI:15678"/>
        <dbReference type="ChEBI" id="CHEBI:16526"/>
        <dbReference type="ChEBI" id="CHEBI:58639"/>
        <dbReference type="EC" id="4.1.1.97"/>
    </reaction>
</comment>
<dbReference type="RefSeq" id="WP_212009694.1">
    <property type="nucleotide sequence ID" value="NZ_JAAFYZ010000041.1"/>
</dbReference>
<dbReference type="InterPro" id="IPR018020">
    <property type="entry name" value="OHCU_decarboxylase"/>
</dbReference>
<protein>
    <recommendedName>
        <fullName evidence="3">2-oxo-4-hydroxy-4-carboxy-5-ureidoimidazoline decarboxylase</fullName>
        <ecNumber evidence="3">4.1.1.97</ecNumber>
    </recommendedName>
</protein>
<dbReference type="NCBIfam" id="TIGR03180">
    <property type="entry name" value="UraD_2"/>
    <property type="match status" value="1"/>
</dbReference>
<sequence length="199" mass="20846">MPGDPRRAAVTALNAWSAEQARQELSACCASRRWVAAMASGRPYGGWTELAAAASAAIKALRWSDVLEALDAHPRIGDKAAGQSREAQWSRAEQSAAAGGAESVLWEVAAANAEYEQVFGHVFLIRAAGRSAEEILAAARRRLDHDAATEQQVVRAELAEIVLLRLERVAQTAGSSSPGVKAGGQDSAESAADVTGVAK</sequence>
<reference evidence="9 10" key="1">
    <citation type="submission" date="2020-02" db="EMBL/GenBank/DDBJ databases">
        <title>Acidophilic actinobacteria isolated from forest soil.</title>
        <authorList>
            <person name="Golinska P."/>
        </authorList>
    </citation>
    <scope>NUCLEOTIDE SEQUENCE [LARGE SCALE GENOMIC DNA]</scope>
    <source>
        <strain evidence="9 10">NL8</strain>
    </source>
</reference>
<feature type="region of interest" description="Disordered" evidence="7">
    <location>
        <begin position="172"/>
        <end position="199"/>
    </location>
</feature>
<evidence type="ECO:0000256" key="7">
    <source>
        <dbReference type="SAM" id="MobiDB-lite"/>
    </source>
</evidence>
<evidence type="ECO:0000313" key="9">
    <source>
        <dbReference type="EMBL" id="MBS2548121.1"/>
    </source>
</evidence>
<evidence type="ECO:0000259" key="8">
    <source>
        <dbReference type="Pfam" id="PF09349"/>
    </source>
</evidence>
<evidence type="ECO:0000256" key="1">
    <source>
        <dbReference type="ARBA" id="ARBA00001163"/>
    </source>
</evidence>
<dbReference type="InterPro" id="IPR036778">
    <property type="entry name" value="OHCU_decarboxylase_sf"/>
</dbReference>
<gene>
    <name evidence="9" type="primary">uraD</name>
    <name evidence="9" type="ORF">KGQ19_14735</name>
</gene>
<comment type="pathway">
    <text evidence="2">Purine metabolism; urate degradation; (S)-allantoin from urate: step 3/3.</text>
</comment>
<evidence type="ECO:0000256" key="3">
    <source>
        <dbReference type="ARBA" id="ARBA00012257"/>
    </source>
</evidence>
<evidence type="ECO:0000256" key="5">
    <source>
        <dbReference type="ARBA" id="ARBA00022793"/>
    </source>
</evidence>
<evidence type="ECO:0000256" key="4">
    <source>
        <dbReference type="ARBA" id="ARBA00022631"/>
    </source>
</evidence>
<dbReference type="InterPro" id="IPR017595">
    <property type="entry name" value="OHCU_decarboxylase-2"/>
</dbReference>
<dbReference type="Pfam" id="PF09349">
    <property type="entry name" value="OHCU_decarbox"/>
    <property type="match status" value="1"/>
</dbReference>
<dbReference type="NCBIfam" id="NF010372">
    <property type="entry name" value="PRK13798.1"/>
    <property type="match status" value="1"/>
</dbReference>
<feature type="domain" description="Oxo-4-hydroxy-4-carboxy-5-ureidoimidazoline decarboxylase" evidence="8">
    <location>
        <begin position="14"/>
        <end position="167"/>
    </location>
</feature>
<keyword evidence="5" id="KW-0210">Decarboxylase</keyword>
<dbReference type="Proteomes" id="UP000730482">
    <property type="component" value="Unassembled WGS sequence"/>
</dbReference>
<accession>A0ABS5KQ25</accession>
<dbReference type="EMBL" id="JAAFYZ010000041">
    <property type="protein sequence ID" value="MBS2548121.1"/>
    <property type="molecule type" value="Genomic_DNA"/>
</dbReference>
<dbReference type="PANTHER" id="PTHR43466">
    <property type="entry name" value="2-OXO-4-HYDROXY-4-CARBOXY-5-UREIDOIMIDAZOLINE DECARBOXYLASE-RELATED"/>
    <property type="match status" value="1"/>
</dbReference>
<evidence type="ECO:0000256" key="2">
    <source>
        <dbReference type="ARBA" id="ARBA00004754"/>
    </source>
</evidence>
<name>A0ABS5KQ25_9ACTN</name>
<dbReference type="EC" id="4.1.1.97" evidence="3"/>